<sequence>MYDHLELMSMQAAVLYNHDHAGRITTINEPANGPAPRFFWGQTAAGRIVRFRSDMPERLVRDILQGMERGDSTERLATVIRMLDKDREVRGVWMGPAYAVHETDKAYMGAVLVTEDNQYCLEPGFPALLSELAFRGPCYMMTENNMAVSVCFSARSSDKAAEAGVETLEAYRGKGYAMHVTSSWAQAIRQSGRIPLYSTSWDNYSSLSIARRLRLHLYGTDISIR</sequence>
<dbReference type="Gene3D" id="3.40.630.30">
    <property type="match status" value="1"/>
</dbReference>
<dbReference type="EMBL" id="CP048209">
    <property type="protein sequence ID" value="QHT59007.1"/>
    <property type="molecule type" value="Genomic_DNA"/>
</dbReference>
<keyword evidence="1" id="KW-0808">Transferase</keyword>
<dbReference type="Pfam" id="PF12746">
    <property type="entry name" value="GNAT_acetyltran"/>
    <property type="match status" value="1"/>
</dbReference>
<accession>A0A6C0FQ46</accession>
<reference evidence="1 2" key="1">
    <citation type="submission" date="2020-01" db="EMBL/GenBank/DDBJ databases">
        <title>Paenibacillus sp. nov., isolated from tomato rhizosphere.</title>
        <authorList>
            <person name="Weon H.-Y."/>
            <person name="Lee S.A."/>
        </authorList>
    </citation>
    <scope>NUCLEOTIDE SEQUENCE [LARGE SCALE GENOMIC DNA]</scope>
    <source>
        <strain evidence="1 2">12200R-189</strain>
    </source>
</reference>
<gene>
    <name evidence="1" type="ORF">GXP70_02880</name>
</gene>
<dbReference type="AlphaFoldDB" id="A0A6C0FQ46"/>
<keyword evidence="2" id="KW-1185">Reference proteome</keyword>
<evidence type="ECO:0000313" key="2">
    <source>
        <dbReference type="Proteomes" id="UP000476064"/>
    </source>
</evidence>
<dbReference type="Proteomes" id="UP000476064">
    <property type="component" value="Chromosome"/>
</dbReference>
<proteinExistence type="predicted"/>
<evidence type="ECO:0000313" key="1">
    <source>
        <dbReference type="EMBL" id="QHT59007.1"/>
    </source>
</evidence>
<protein>
    <submittedName>
        <fullName evidence="1">GNAT family N-acetyltransferase</fullName>
    </submittedName>
</protein>
<dbReference type="KEGG" id="plyc:GXP70_02880"/>
<dbReference type="InterPro" id="IPR016181">
    <property type="entry name" value="Acyl_CoA_acyltransferase"/>
</dbReference>
<organism evidence="1 2">
    <name type="scientific">Paenibacillus lycopersici</name>
    <dbReference type="NCBI Taxonomy" id="2704462"/>
    <lineage>
        <taxon>Bacteria</taxon>
        <taxon>Bacillati</taxon>
        <taxon>Bacillota</taxon>
        <taxon>Bacilli</taxon>
        <taxon>Bacillales</taxon>
        <taxon>Paenibacillaceae</taxon>
        <taxon>Paenibacillus</taxon>
    </lineage>
</organism>
<dbReference type="SUPFAM" id="SSF55729">
    <property type="entry name" value="Acyl-CoA N-acyltransferases (Nat)"/>
    <property type="match status" value="1"/>
</dbReference>
<dbReference type="GO" id="GO:0016740">
    <property type="term" value="F:transferase activity"/>
    <property type="evidence" value="ECO:0007669"/>
    <property type="project" value="UniProtKB-KW"/>
</dbReference>
<name>A0A6C0FQ46_9BACL</name>
<dbReference type="InterPro" id="IPR027365">
    <property type="entry name" value="GNAT_acetyltra_YdfB-like"/>
</dbReference>